<proteinExistence type="predicted"/>
<name>A0A1H7L3P6_AQUAM</name>
<keyword evidence="1" id="KW-1133">Transmembrane helix</keyword>
<dbReference type="Proteomes" id="UP000198521">
    <property type="component" value="Unassembled WGS sequence"/>
</dbReference>
<feature type="transmembrane region" description="Helical" evidence="1">
    <location>
        <begin position="31"/>
        <end position="48"/>
    </location>
</feature>
<gene>
    <name evidence="2" type="ORF">SAMN04487910_1515</name>
</gene>
<protein>
    <submittedName>
        <fullName evidence="2">Uncharacterized protein</fullName>
    </submittedName>
</protein>
<evidence type="ECO:0000256" key="1">
    <source>
        <dbReference type="SAM" id="Phobius"/>
    </source>
</evidence>
<feature type="transmembrane region" description="Helical" evidence="1">
    <location>
        <begin position="7"/>
        <end position="25"/>
    </location>
</feature>
<keyword evidence="1" id="KW-0472">Membrane</keyword>
<keyword evidence="3" id="KW-1185">Reference proteome</keyword>
<organism evidence="2 3">
    <name type="scientific">Aquimarina amphilecti</name>
    <dbReference type="NCBI Taxonomy" id="1038014"/>
    <lineage>
        <taxon>Bacteria</taxon>
        <taxon>Pseudomonadati</taxon>
        <taxon>Bacteroidota</taxon>
        <taxon>Flavobacteriia</taxon>
        <taxon>Flavobacteriales</taxon>
        <taxon>Flavobacteriaceae</taxon>
        <taxon>Aquimarina</taxon>
    </lineage>
</organism>
<evidence type="ECO:0000313" key="2">
    <source>
        <dbReference type="EMBL" id="SEK93588.1"/>
    </source>
</evidence>
<evidence type="ECO:0000313" key="3">
    <source>
        <dbReference type="Proteomes" id="UP000198521"/>
    </source>
</evidence>
<sequence length="66" mass="7558">MKIVNKIILTGLFIVMLFLSSLQNYLFMKELLISGFVMLVAFALQSVSDTKNKKTKIYLKINTNNN</sequence>
<keyword evidence="1" id="KW-0812">Transmembrane</keyword>
<dbReference type="STRING" id="1038014.SAMN04487910_1515"/>
<accession>A0A1H7L3P6</accession>
<reference evidence="3" key="1">
    <citation type="submission" date="2016-10" db="EMBL/GenBank/DDBJ databases">
        <authorList>
            <person name="Varghese N."/>
            <person name="Submissions S."/>
        </authorList>
    </citation>
    <scope>NUCLEOTIDE SEQUENCE [LARGE SCALE GENOMIC DNA]</scope>
    <source>
        <strain evidence="3">DSM 25232 / NCIMB 14723 / 92V</strain>
    </source>
</reference>
<dbReference type="AlphaFoldDB" id="A0A1H7L3P6"/>
<dbReference type="EMBL" id="FOAB01000002">
    <property type="protein sequence ID" value="SEK93588.1"/>
    <property type="molecule type" value="Genomic_DNA"/>
</dbReference>